<dbReference type="AlphaFoldDB" id="A0A1G2ARU1"/>
<comment type="caution">
    <text evidence="1">The sequence shown here is derived from an EMBL/GenBank/DDBJ whole genome shotgun (WGS) entry which is preliminary data.</text>
</comment>
<protein>
    <submittedName>
        <fullName evidence="1">Uncharacterized protein</fullName>
    </submittedName>
</protein>
<sequence>MADCHDCFGCVNLKHKRFYWYNEALSETKYKRRLKEALKDRTSIQQHRQRFSEHAKQFLVEYAVIRKSENCSGDGIFNAVNVRYSFGLQDSENIGDAYRITYQTKNAYRVSNAGFIENMYEYIGGGLTTSYTLCSMMAEGCSFMAYSFFCANCDNIFGCVGLRKKKFCVLNKQYTQEEYERLRQQIVTNMQQCDEWGEFPPVKYSPHAYNDSAAIELFPLTREEVLAKGWQFENNHGGIRGKETLSIEHIPASIKQTSSDITKAILVCATCDLNYRIQPKELQVLRTLSLPLPKICPECRLNERLSRIPFPRLYQRQCDCSRKHPAHTNKRCPTEFETTYAPERPEKVFCNLCYQQEIV</sequence>
<name>A0A1G2ARU1_9BACT</name>
<evidence type="ECO:0000313" key="2">
    <source>
        <dbReference type="Proteomes" id="UP000177165"/>
    </source>
</evidence>
<accession>A0A1G2ARU1</accession>
<evidence type="ECO:0000313" key="1">
    <source>
        <dbReference type="EMBL" id="OGY79239.1"/>
    </source>
</evidence>
<proteinExistence type="predicted"/>
<dbReference type="EMBL" id="MHKB01000009">
    <property type="protein sequence ID" value="OGY79239.1"/>
    <property type="molecule type" value="Genomic_DNA"/>
</dbReference>
<gene>
    <name evidence="1" type="ORF">A3B74_00075</name>
</gene>
<organism evidence="1 2">
    <name type="scientific">Candidatus Kerfeldbacteria bacterium RIFCSPHIGHO2_02_FULL_42_14</name>
    <dbReference type="NCBI Taxonomy" id="1798540"/>
    <lineage>
        <taxon>Bacteria</taxon>
        <taxon>Candidatus Kerfeldiibacteriota</taxon>
    </lineage>
</organism>
<dbReference type="STRING" id="1798540.A3B74_00075"/>
<reference evidence="1 2" key="1">
    <citation type="journal article" date="2016" name="Nat. Commun.">
        <title>Thousands of microbial genomes shed light on interconnected biogeochemical processes in an aquifer system.</title>
        <authorList>
            <person name="Anantharaman K."/>
            <person name="Brown C.T."/>
            <person name="Hug L.A."/>
            <person name="Sharon I."/>
            <person name="Castelle C.J."/>
            <person name="Probst A.J."/>
            <person name="Thomas B.C."/>
            <person name="Singh A."/>
            <person name="Wilkins M.J."/>
            <person name="Karaoz U."/>
            <person name="Brodie E.L."/>
            <person name="Williams K.H."/>
            <person name="Hubbard S.S."/>
            <person name="Banfield J.F."/>
        </authorList>
    </citation>
    <scope>NUCLEOTIDE SEQUENCE [LARGE SCALE GENOMIC DNA]</scope>
</reference>
<dbReference type="Proteomes" id="UP000177165">
    <property type="component" value="Unassembled WGS sequence"/>
</dbReference>